<name>A0A2U1T462_9CORY</name>
<gene>
    <name evidence="1" type="ORF">DF222_10945</name>
</gene>
<proteinExistence type="predicted"/>
<protein>
    <submittedName>
        <fullName evidence="1">Uncharacterized protein</fullName>
    </submittedName>
</protein>
<organism evidence="1 2">
    <name type="scientific">Corynebacterium yudongzhengii</name>
    <dbReference type="NCBI Taxonomy" id="2080740"/>
    <lineage>
        <taxon>Bacteria</taxon>
        <taxon>Bacillati</taxon>
        <taxon>Actinomycetota</taxon>
        <taxon>Actinomycetes</taxon>
        <taxon>Mycobacteriales</taxon>
        <taxon>Corynebacteriaceae</taxon>
        <taxon>Corynebacterium</taxon>
    </lineage>
</organism>
<evidence type="ECO:0000313" key="1">
    <source>
        <dbReference type="EMBL" id="PWC00772.1"/>
    </source>
</evidence>
<accession>A0A2U1T462</accession>
<sequence>MAAHIFHGVLTGSYRYTTLTDVTGAPGARNTNSPNNRGKIRTITSQVEREGNMRDLLGERPPVVPGVIGAWVREPRD</sequence>
<dbReference type="KEGG" id="cyz:C3B44_00450"/>
<keyword evidence="2" id="KW-1185">Reference proteome</keyword>
<comment type="caution">
    <text evidence="1">The sequence shown here is derived from an EMBL/GenBank/DDBJ whole genome shotgun (WGS) entry which is preliminary data.</text>
</comment>
<evidence type="ECO:0000313" key="2">
    <source>
        <dbReference type="Proteomes" id="UP000244989"/>
    </source>
</evidence>
<dbReference type="AlphaFoldDB" id="A0A2U1T462"/>
<dbReference type="EMBL" id="QEEZ01000033">
    <property type="protein sequence ID" value="PWC00772.1"/>
    <property type="molecule type" value="Genomic_DNA"/>
</dbReference>
<dbReference type="Proteomes" id="UP000244989">
    <property type="component" value="Unassembled WGS sequence"/>
</dbReference>
<reference evidence="2" key="1">
    <citation type="submission" date="2018-04" db="EMBL/GenBank/DDBJ databases">
        <authorList>
            <person name="Liu S."/>
            <person name="Wang Z."/>
            <person name="Li J."/>
        </authorList>
    </citation>
    <scope>NUCLEOTIDE SEQUENCE [LARGE SCALE GENOMIC DNA]</scope>
    <source>
        <strain evidence="2">2189</strain>
    </source>
</reference>